<evidence type="ECO:0000313" key="2">
    <source>
        <dbReference type="Proteomes" id="UP000024635"/>
    </source>
</evidence>
<sequence length="83" mass="9755">MHFRTVHSQKKFRVPLKSLSNLKMVQRRSGSSTRRYALYAAAISRLLCRWNSFINDLTFRLKRLLRRPSLSPSFSADVRTVQT</sequence>
<accession>A0A016V8D4</accession>
<reference evidence="2" key="1">
    <citation type="journal article" date="2015" name="Nat. Genet.">
        <title>The genome and transcriptome of the zoonotic hookworm Ancylostoma ceylanicum identify infection-specific gene families.</title>
        <authorList>
            <person name="Schwarz E.M."/>
            <person name="Hu Y."/>
            <person name="Antoshechkin I."/>
            <person name="Miller M.M."/>
            <person name="Sternberg P.W."/>
            <person name="Aroian R.V."/>
        </authorList>
    </citation>
    <scope>NUCLEOTIDE SEQUENCE</scope>
    <source>
        <strain evidence="2">HY135</strain>
    </source>
</reference>
<proteinExistence type="predicted"/>
<dbReference type="EMBL" id="JARK01001350">
    <property type="protein sequence ID" value="EYC23919.1"/>
    <property type="molecule type" value="Genomic_DNA"/>
</dbReference>
<protein>
    <submittedName>
        <fullName evidence="1">Uncharacterized protein</fullName>
    </submittedName>
</protein>
<organism evidence="1 2">
    <name type="scientific">Ancylostoma ceylanicum</name>
    <dbReference type="NCBI Taxonomy" id="53326"/>
    <lineage>
        <taxon>Eukaryota</taxon>
        <taxon>Metazoa</taxon>
        <taxon>Ecdysozoa</taxon>
        <taxon>Nematoda</taxon>
        <taxon>Chromadorea</taxon>
        <taxon>Rhabditida</taxon>
        <taxon>Rhabditina</taxon>
        <taxon>Rhabditomorpha</taxon>
        <taxon>Strongyloidea</taxon>
        <taxon>Ancylostomatidae</taxon>
        <taxon>Ancylostomatinae</taxon>
        <taxon>Ancylostoma</taxon>
    </lineage>
</organism>
<dbReference type="AlphaFoldDB" id="A0A016V8D4"/>
<keyword evidence="2" id="KW-1185">Reference proteome</keyword>
<comment type="caution">
    <text evidence="1">The sequence shown here is derived from an EMBL/GenBank/DDBJ whole genome shotgun (WGS) entry which is preliminary data.</text>
</comment>
<dbReference type="Proteomes" id="UP000024635">
    <property type="component" value="Unassembled WGS sequence"/>
</dbReference>
<evidence type="ECO:0000313" key="1">
    <source>
        <dbReference type="EMBL" id="EYC23919.1"/>
    </source>
</evidence>
<name>A0A016V8D4_9BILA</name>
<gene>
    <name evidence="1" type="primary">Acey_s0014.g2214</name>
    <name evidence="1" type="ORF">Y032_0014g2214</name>
</gene>